<evidence type="ECO:0000256" key="3">
    <source>
        <dbReference type="ARBA" id="ARBA00022448"/>
    </source>
</evidence>
<dbReference type="PROSITE" id="PS00814">
    <property type="entry name" value="ADX"/>
    <property type="match status" value="1"/>
</dbReference>
<dbReference type="PROSITE" id="PS51085">
    <property type="entry name" value="2FE2S_FER_2"/>
    <property type="match status" value="1"/>
</dbReference>
<feature type="domain" description="2Fe-2S ferredoxin-type" evidence="10">
    <location>
        <begin position="2"/>
        <end position="104"/>
    </location>
</feature>
<dbReference type="InterPro" id="IPR001041">
    <property type="entry name" value="2Fe-2S_ferredoxin-type"/>
</dbReference>
<dbReference type="OrthoDB" id="9793027at2"/>
<dbReference type="InterPro" id="IPR012675">
    <property type="entry name" value="Beta-grasp_dom_sf"/>
</dbReference>
<dbReference type="PANTHER" id="PTHR23426">
    <property type="entry name" value="FERREDOXIN/ADRENODOXIN"/>
    <property type="match status" value="1"/>
</dbReference>
<dbReference type="SUPFAM" id="SSF54292">
    <property type="entry name" value="2Fe-2S ferredoxin-like"/>
    <property type="match status" value="1"/>
</dbReference>
<evidence type="ECO:0000256" key="5">
    <source>
        <dbReference type="ARBA" id="ARBA00022723"/>
    </source>
</evidence>
<evidence type="ECO:0000256" key="4">
    <source>
        <dbReference type="ARBA" id="ARBA00022714"/>
    </source>
</evidence>
<dbReference type="InterPro" id="IPR018298">
    <property type="entry name" value="Adrenodoxin_Fe-S_BS"/>
</dbReference>
<reference evidence="11 12" key="1">
    <citation type="submission" date="2018-12" db="EMBL/GenBank/DDBJ databases">
        <authorList>
            <person name="Chong R.A."/>
        </authorList>
    </citation>
    <scope>NUCLEOTIDE SEQUENCE [LARGE SCALE GENOMIC DNA]</scope>
    <source>
        <strain evidence="11 12">Hta</strain>
    </source>
</reference>
<organism evidence="11 12">
    <name type="scientific">Buchnera aphidicola</name>
    <name type="common">Hyadaphis tataricae</name>
    <dbReference type="NCBI Taxonomy" id="1241859"/>
    <lineage>
        <taxon>Bacteria</taxon>
        <taxon>Pseudomonadati</taxon>
        <taxon>Pseudomonadota</taxon>
        <taxon>Gammaproteobacteria</taxon>
        <taxon>Enterobacterales</taxon>
        <taxon>Erwiniaceae</taxon>
        <taxon>Buchnera</taxon>
    </lineage>
</organism>
<keyword evidence="8" id="KW-0411">Iron-sulfur</keyword>
<dbReference type="CDD" id="cd00207">
    <property type="entry name" value="fer2"/>
    <property type="match status" value="1"/>
</dbReference>
<protein>
    <recommendedName>
        <fullName evidence="2">2Fe-2S ferredoxin</fullName>
    </recommendedName>
</protein>
<keyword evidence="7" id="KW-0408">Iron</keyword>
<gene>
    <name evidence="11" type="primary">fdx</name>
    <name evidence="11" type="ORF">D9V69_03025</name>
</gene>
<dbReference type="Gene3D" id="3.10.20.30">
    <property type="match status" value="1"/>
</dbReference>
<dbReference type="GO" id="GO:0140647">
    <property type="term" value="P:P450-containing electron transport chain"/>
    <property type="evidence" value="ECO:0007669"/>
    <property type="project" value="InterPro"/>
</dbReference>
<evidence type="ECO:0000313" key="11">
    <source>
        <dbReference type="EMBL" id="QCI21868.1"/>
    </source>
</evidence>
<dbReference type="PRINTS" id="PR00355">
    <property type="entry name" value="ADRENODOXIN"/>
</dbReference>
<dbReference type="Proteomes" id="UP000298773">
    <property type="component" value="Chromosome"/>
</dbReference>
<dbReference type="GO" id="GO:0046872">
    <property type="term" value="F:metal ion binding"/>
    <property type="evidence" value="ECO:0007669"/>
    <property type="project" value="UniProtKB-KW"/>
</dbReference>
<accession>A0A4D6Y6D0</accession>
<proteinExistence type="inferred from homology"/>
<dbReference type="NCBIfam" id="TIGR02007">
    <property type="entry name" value="fdx_isc"/>
    <property type="match status" value="1"/>
</dbReference>
<dbReference type="InterPro" id="IPR001055">
    <property type="entry name" value="Adrenodoxin-like"/>
</dbReference>
<keyword evidence="3" id="KW-0813">Transport</keyword>
<evidence type="ECO:0000259" key="10">
    <source>
        <dbReference type="PROSITE" id="PS51085"/>
    </source>
</evidence>
<evidence type="ECO:0000256" key="7">
    <source>
        <dbReference type="ARBA" id="ARBA00023004"/>
    </source>
</evidence>
<dbReference type="RefSeq" id="WP_158356836.1">
    <property type="nucleotide sequence ID" value="NZ_CP034873.1"/>
</dbReference>
<evidence type="ECO:0000256" key="6">
    <source>
        <dbReference type="ARBA" id="ARBA00022982"/>
    </source>
</evidence>
<reference evidence="11 12" key="2">
    <citation type="submission" date="2019-05" db="EMBL/GenBank/DDBJ databases">
        <title>Genome evolution of the obligate endosymbiont Buchnera aphidicola.</title>
        <authorList>
            <person name="Moran N.A."/>
        </authorList>
    </citation>
    <scope>NUCLEOTIDE SEQUENCE [LARGE SCALE GENOMIC DNA]</scope>
    <source>
        <strain evidence="11 12">Hta</strain>
    </source>
</reference>
<keyword evidence="4" id="KW-0001">2Fe-2S</keyword>
<keyword evidence="6" id="KW-0249">Electron transport</keyword>
<dbReference type="GO" id="GO:0005829">
    <property type="term" value="C:cytosol"/>
    <property type="evidence" value="ECO:0007669"/>
    <property type="project" value="TreeGrafter"/>
</dbReference>
<dbReference type="GO" id="GO:0009055">
    <property type="term" value="F:electron transfer activity"/>
    <property type="evidence" value="ECO:0007669"/>
    <property type="project" value="InterPro"/>
</dbReference>
<evidence type="ECO:0000313" key="12">
    <source>
        <dbReference type="Proteomes" id="UP000298773"/>
    </source>
</evidence>
<dbReference type="Pfam" id="PF00111">
    <property type="entry name" value="Fer2"/>
    <property type="match status" value="1"/>
</dbReference>
<dbReference type="InterPro" id="IPR036010">
    <property type="entry name" value="2Fe-2S_ferredoxin-like_sf"/>
</dbReference>
<evidence type="ECO:0000256" key="8">
    <source>
        <dbReference type="ARBA" id="ARBA00023014"/>
    </source>
</evidence>
<dbReference type="GO" id="GO:0051537">
    <property type="term" value="F:2 iron, 2 sulfur cluster binding"/>
    <property type="evidence" value="ECO:0007669"/>
    <property type="project" value="UniProtKB-KW"/>
</dbReference>
<comment type="similarity">
    <text evidence="1">Belongs to the adrenodoxin/putidaredoxin family.</text>
</comment>
<evidence type="ECO:0000256" key="2">
    <source>
        <dbReference type="ARBA" id="ARBA00019395"/>
    </source>
</evidence>
<evidence type="ECO:0000256" key="1">
    <source>
        <dbReference type="ARBA" id="ARBA00010914"/>
    </source>
</evidence>
<name>A0A4D6Y6D0_9GAMM</name>
<comment type="cofactor">
    <cofactor evidence="9">
        <name>[2Fe-2S] cluster</name>
        <dbReference type="ChEBI" id="CHEBI:190135"/>
    </cofactor>
</comment>
<dbReference type="AlphaFoldDB" id="A0A4D6Y6D0"/>
<evidence type="ECO:0000256" key="9">
    <source>
        <dbReference type="ARBA" id="ARBA00034078"/>
    </source>
</evidence>
<dbReference type="EMBL" id="CP034873">
    <property type="protein sequence ID" value="QCI21868.1"/>
    <property type="molecule type" value="Genomic_DNA"/>
</dbReference>
<dbReference type="InterPro" id="IPR011536">
    <property type="entry name" value="Fdx_isc"/>
</dbReference>
<sequence length="111" mass="12389">MPKVLFLPHKIILPQGGEFNANKGETILEIALKNNIKLEHACEQSCACSTCHCIIRKGFLSLSGWSEKEDDILDKAWGLEPESRLSCQAIIGNDDIEVEIPLYTVNYARDS</sequence>
<keyword evidence="5" id="KW-0479">Metal-binding</keyword>
<dbReference type="PANTHER" id="PTHR23426:SF65">
    <property type="entry name" value="FERREDOXIN-2, MITOCHONDRIAL"/>
    <property type="match status" value="1"/>
</dbReference>